<gene>
    <name evidence="2" type="ORF">SNAT2548_LOCUS13395</name>
</gene>
<keyword evidence="3" id="KW-1185">Reference proteome</keyword>
<comment type="caution">
    <text evidence="2">The sequence shown here is derived from an EMBL/GenBank/DDBJ whole genome shotgun (WGS) entry which is preliminary data.</text>
</comment>
<dbReference type="Proteomes" id="UP000604046">
    <property type="component" value="Unassembled WGS sequence"/>
</dbReference>
<sequence length="110" mass="12217">MGQAKLQELRPAAARLAAQRLEKEEAAETLERELRSTAEELAEGQRRLAAAYSEKEQLLVLLQEQRGTLQRLAQEAARDVAEADAMEAEAQELRARAAAEARYELAAWLG</sequence>
<dbReference type="EMBL" id="CAJNDS010001402">
    <property type="protein sequence ID" value="CAE7258078.1"/>
    <property type="molecule type" value="Genomic_DNA"/>
</dbReference>
<reference evidence="2" key="1">
    <citation type="submission" date="2021-02" db="EMBL/GenBank/DDBJ databases">
        <authorList>
            <person name="Dougan E. K."/>
            <person name="Rhodes N."/>
            <person name="Thang M."/>
            <person name="Chan C."/>
        </authorList>
    </citation>
    <scope>NUCLEOTIDE SEQUENCE</scope>
</reference>
<evidence type="ECO:0000313" key="3">
    <source>
        <dbReference type="Proteomes" id="UP000604046"/>
    </source>
</evidence>
<keyword evidence="1" id="KW-0175">Coiled coil</keyword>
<accession>A0A812MAA0</accession>
<evidence type="ECO:0000256" key="1">
    <source>
        <dbReference type="SAM" id="Coils"/>
    </source>
</evidence>
<feature type="coiled-coil region" evidence="1">
    <location>
        <begin position="13"/>
        <end position="96"/>
    </location>
</feature>
<dbReference type="AlphaFoldDB" id="A0A812MAA0"/>
<protein>
    <submittedName>
        <fullName evidence="2">Uncharacterized protein</fullName>
    </submittedName>
</protein>
<evidence type="ECO:0000313" key="2">
    <source>
        <dbReference type="EMBL" id="CAE7258078.1"/>
    </source>
</evidence>
<organism evidence="2 3">
    <name type="scientific">Symbiodinium natans</name>
    <dbReference type="NCBI Taxonomy" id="878477"/>
    <lineage>
        <taxon>Eukaryota</taxon>
        <taxon>Sar</taxon>
        <taxon>Alveolata</taxon>
        <taxon>Dinophyceae</taxon>
        <taxon>Suessiales</taxon>
        <taxon>Symbiodiniaceae</taxon>
        <taxon>Symbiodinium</taxon>
    </lineage>
</organism>
<name>A0A812MAA0_9DINO</name>
<proteinExistence type="predicted"/>